<evidence type="ECO:0000256" key="1">
    <source>
        <dbReference type="SAM" id="Phobius"/>
    </source>
</evidence>
<dbReference type="AlphaFoldDB" id="A0A1I4R5K2"/>
<gene>
    <name evidence="2" type="ORF">SAMN04488054_1623</name>
</gene>
<proteinExistence type="predicted"/>
<keyword evidence="1" id="KW-0812">Transmembrane</keyword>
<keyword evidence="1" id="KW-0472">Membrane</keyword>
<dbReference type="EMBL" id="FOTY01000062">
    <property type="protein sequence ID" value="SFM47183.1"/>
    <property type="molecule type" value="Genomic_DNA"/>
</dbReference>
<feature type="transmembrane region" description="Helical" evidence="1">
    <location>
        <begin position="6"/>
        <end position="25"/>
    </location>
</feature>
<evidence type="ECO:0000313" key="3">
    <source>
        <dbReference type="Proteomes" id="UP000199668"/>
    </source>
</evidence>
<organism evidence="2 3">
    <name type="scientific">Salibacterium qingdaonense</name>
    <dbReference type="NCBI Taxonomy" id="266892"/>
    <lineage>
        <taxon>Bacteria</taxon>
        <taxon>Bacillati</taxon>
        <taxon>Bacillota</taxon>
        <taxon>Bacilli</taxon>
        <taxon>Bacillales</taxon>
        <taxon>Bacillaceae</taxon>
    </lineage>
</organism>
<dbReference type="Proteomes" id="UP000199668">
    <property type="component" value="Unassembled WGS sequence"/>
</dbReference>
<feature type="transmembrane region" description="Helical" evidence="1">
    <location>
        <begin position="53"/>
        <end position="73"/>
    </location>
</feature>
<feature type="transmembrane region" description="Helical" evidence="1">
    <location>
        <begin position="79"/>
        <end position="101"/>
    </location>
</feature>
<name>A0A1I4R5K2_9BACI</name>
<accession>A0A1I4R5K2</accession>
<keyword evidence="1" id="KW-1133">Transmembrane helix</keyword>
<keyword evidence="3" id="KW-1185">Reference proteome</keyword>
<evidence type="ECO:0000313" key="2">
    <source>
        <dbReference type="EMBL" id="SFM47183.1"/>
    </source>
</evidence>
<protein>
    <submittedName>
        <fullName evidence="2">Uncharacterized protein</fullName>
    </submittedName>
</protein>
<reference evidence="2 3" key="1">
    <citation type="submission" date="2016-10" db="EMBL/GenBank/DDBJ databases">
        <authorList>
            <person name="de Groot N.N."/>
        </authorList>
    </citation>
    <scope>NUCLEOTIDE SEQUENCE [LARGE SCALE GENOMIC DNA]</scope>
    <source>
        <strain evidence="2 3">CGMCC 1.6134</strain>
    </source>
</reference>
<sequence length="107" mass="12704">MISSILITSIAVAIVVYLSITIAKVKDEETGKKDKGKIFNYYRLSYKRRFFRNLWTFPLAVLFFVICYVYSELNPRDNIFITTFFLLVALFLIIELVYNYIRSNHKK</sequence>